<dbReference type="GO" id="GO:0005886">
    <property type="term" value="C:plasma membrane"/>
    <property type="evidence" value="ECO:0007669"/>
    <property type="project" value="TreeGrafter"/>
</dbReference>
<keyword evidence="6" id="KW-0677">Repeat</keyword>
<dbReference type="SUPFAM" id="SSF52058">
    <property type="entry name" value="L domain-like"/>
    <property type="match status" value="1"/>
</dbReference>
<dbReference type="eggNOG" id="KOG4641">
    <property type="taxonomic scope" value="Eukaryota"/>
</dbReference>
<comment type="subcellular location">
    <subcellularLocation>
        <location evidence="1">Membrane</location>
        <topology evidence="1">Single-pass membrane protein</topology>
    </subcellularLocation>
</comment>
<dbReference type="STRING" id="126957.T1JNH1"/>
<keyword evidence="9" id="KW-0675">Receptor</keyword>
<accession>T1JNH1</accession>
<evidence type="ECO:0000256" key="6">
    <source>
        <dbReference type="ARBA" id="ARBA00022737"/>
    </source>
</evidence>
<dbReference type="SMART" id="SM00369">
    <property type="entry name" value="LRR_TYP"/>
    <property type="match status" value="3"/>
</dbReference>
<evidence type="ECO:0000256" key="9">
    <source>
        <dbReference type="ARBA" id="ARBA00023170"/>
    </source>
</evidence>
<dbReference type="Gene3D" id="3.80.10.10">
    <property type="entry name" value="Ribonuclease Inhibitor"/>
    <property type="match status" value="2"/>
</dbReference>
<dbReference type="PRINTS" id="PR01537">
    <property type="entry name" value="INTRLKN1R1F"/>
</dbReference>
<keyword evidence="5" id="KW-0732">Signal</keyword>
<dbReference type="OMA" id="CEDEDWI"/>
<evidence type="ECO:0000256" key="5">
    <source>
        <dbReference type="ARBA" id="ARBA00022729"/>
    </source>
</evidence>
<dbReference type="SUPFAM" id="SSF52200">
    <property type="entry name" value="Toll/Interleukin receptor TIR domain"/>
    <property type="match status" value="1"/>
</dbReference>
<dbReference type="PRINTS" id="PR00019">
    <property type="entry name" value="LEURICHRPT"/>
</dbReference>
<evidence type="ECO:0000256" key="8">
    <source>
        <dbReference type="ARBA" id="ARBA00023136"/>
    </source>
</evidence>
<keyword evidence="3" id="KW-0433">Leucine-rich repeat</keyword>
<evidence type="ECO:0000313" key="13">
    <source>
        <dbReference type="EnsemblMetazoa" id="SMAR015400-PA"/>
    </source>
</evidence>
<dbReference type="EnsemblMetazoa" id="SMAR015400-RA">
    <property type="protein sequence ID" value="SMAR015400-PA"/>
    <property type="gene ID" value="SMAR015400"/>
</dbReference>
<evidence type="ECO:0000256" key="10">
    <source>
        <dbReference type="ARBA" id="ARBA00023180"/>
    </source>
</evidence>
<dbReference type="SMART" id="SM00255">
    <property type="entry name" value="TIR"/>
    <property type="match status" value="1"/>
</dbReference>
<dbReference type="Gene3D" id="3.40.50.10140">
    <property type="entry name" value="Toll/interleukin-1 receptor homology (TIR) domain"/>
    <property type="match status" value="1"/>
</dbReference>
<evidence type="ECO:0000256" key="7">
    <source>
        <dbReference type="ARBA" id="ARBA00022989"/>
    </source>
</evidence>
<dbReference type="EMBL" id="JH431322">
    <property type="status" value="NOT_ANNOTATED_CDS"/>
    <property type="molecule type" value="Genomic_DNA"/>
</dbReference>
<evidence type="ECO:0000256" key="2">
    <source>
        <dbReference type="ARBA" id="ARBA00009634"/>
    </source>
</evidence>
<evidence type="ECO:0000256" key="3">
    <source>
        <dbReference type="ARBA" id="ARBA00022614"/>
    </source>
</evidence>
<comment type="similarity">
    <text evidence="2">Belongs to the Toll-like receptor family.</text>
</comment>
<feature type="transmembrane region" description="Helical" evidence="11">
    <location>
        <begin position="12"/>
        <end position="34"/>
    </location>
</feature>
<dbReference type="PROSITE" id="PS50104">
    <property type="entry name" value="TIR"/>
    <property type="match status" value="1"/>
</dbReference>
<reference evidence="14" key="1">
    <citation type="submission" date="2011-05" db="EMBL/GenBank/DDBJ databases">
        <authorList>
            <person name="Richards S.R."/>
            <person name="Qu J."/>
            <person name="Jiang H."/>
            <person name="Jhangiani S.N."/>
            <person name="Agravi P."/>
            <person name="Goodspeed R."/>
            <person name="Gross S."/>
            <person name="Mandapat C."/>
            <person name="Jackson L."/>
            <person name="Mathew T."/>
            <person name="Pu L."/>
            <person name="Thornton R."/>
            <person name="Saada N."/>
            <person name="Wilczek-Boney K.B."/>
            <person name="Lee S."/>
            <person name="Kovar C."/>
            <person name="Wu Y."/>
            <person name="Scherer S.E."/>
            <person name="Worley K.C."/>
            <person name="Muzny D.M."/>
            <person name="Gibbs R."/>
        </authorList>
    </citation>
    <scope>NUCLEOTIDE SEQUENCE</scope>
    <source>
        <strain evidence="14">Brora</strain>
    </source>
</reference>
<evidence type="ECO:0000256" key="4">
    <source>
        <dbReference type="ARBA" id="ARBA00022692"/>
    </source>
</evidence>
<dbReference type="Pfam" id="PF01582">
    <property type="entry name" value="TIR"/>
    <property type="match status" value="1"/>
</dbReference>
<name>T1JNH1_STRMM</name>
<evidence type="ECO:0000256" key="11">
    <source>
        <dbReference type="SAM" id="Phobius"/>
    </source>
</evidence>
<keyword evidence="4 11" id="KW-0812">Transmembrane</keyword>
<proteinExistence type="inferred from homology"/>
<dbReference type="InterPro" id="IPR000157">
    <property type="entry name" value="TIR_dom"/>
</dbReference>
<dbReference type="AlphaFoldDB" id="T1JNH1"/>
<organism evidence="13 14">
    <name type="scientific">Strigamia maritima</name>
    <name type="common">European centipede</name>
    <name type="synonym">Geophilus maritimus</name>
    <dbReference type="NCBI Taxonomy" id="126957"/>
    <lineage>
        <taxon>Eukaryota</taxon>
        <taxon>Metazoa</taxon>
        <taxon>Ecdysozoa</taxon>
        <taxon>Arthropoda</taxon>
        <taxon>Myriapoda</taxon>
        <taxon>Chilopoda</taxon>
        <taxon>Pleurostigmophora</taxon>
        <taxon>Geophilomorpha</taxon>
        <taxon>Linotaeniidae</taxon>
        <taxon>Strigamia</taxon>
    </lineage>
</organism>
<keyword evidence="14" id="KW-1185">Reference proteome</keyword>
<dbReference type="PANTHER" id="PTHR24365:SF541">
    <property type="entry name" value="PROTEIN TOLL-RELATED"/>
    <property type="match status" value="1"/>
</dbReference>
<dbReference type="GO" id="GO:0038023">
    <property type="term" value="F:signaling receptor activity"/>
    <property type="evidence" value="ECO:0007669"/>
    <property type="project" value="TreeGrafter"/>
</dbReference>
<feature type="domain" description="TIR" evidence="12">
    <location>
        <begin position="412"/>
        <end position="548"/>
    </location>
</feature>
<dbReference type="Pfam" id="PF00560">
    <property type="entry name" value="LRR_1"/>
    <property type="match status" value="2"/>
</dbReference>
<protein>
    <recommendedName>
        <fullName evidence="12">TIR domain-containing protein</fullName>
    </recommendedName>
</protein>
<dbReference type="InterPro" id="IPR035897">
    <property type="entry name" value="Toll_tir_struct_dom_sf"/>
</dbReference>
<reference evidence="13" key="2">
    <citation type="submission" date="2015-02" db="UniProtKB">
        <authorList>
            <consortium name="EnsemblMetazoa"/>
        </authorList>
    </citation>
    <scope>IDENTIFICATION</scope>
</reference>
<dbReference type="InterPro" id="IPR032675">
    <property type="entry name" value="LRR_dom_sf"/>
</dbReference>
<dbReference type="InterPro" id="IPR001611">
    <property type="entry name" value="Leu-rich_rpt"/>
</dbReference>
<dbReference type="PhylomeDB" id="T1JNH1"/>
<keyword evidence="8 11" id="KW-0472">Membrane</keyword>
<dbReference type="InterPro" id="IPR003591">
    <property type="entry name" value="Leu-rich_rpt_typical-subtyp"/>
</dbReference>
<dbReference type="Proteomes" id="UP000014500">
    <property type="component" value="Unassembled WGS sequence"/>
</dbReference>
<evidence type="ECO:0000259" key="12">
    <source>
        <dbReference type="PROSITE" id="PS50104"/>
    </source>
</evidence>
<evidence type="ECO:0000256" key="1">
    <source>
        <dbReference type="ARBA" id="ARBA00004167"/>
    </source>
</evidence>
<dbReference type="HOGENOM" id="CLU_014808_1_0_1"/>
<evidence type="ECO:0000313" key="14">
    <source>
        <dbReference type="Proteomes" id="UP000014500"/>
    </source>
</evidence>
<dbReference type="PROSITE" id="PS51450">
    <property type="entry name" value="LRR"/>
    <property type="match status" value="3"/>
</dbReference>
<dbReference type="GO" id="GO:0007165">
    <property type="term" value="P:signal transduction"/>
    <property type="evidence" value="ECO:0007669"/>
    <property type="project" value="InterPro"/>
</dbReference>
<dbReference type="PANTHER" id="PTHR24365">
    <property type="entry name" value="TOLL-LIKE RECEPTOR"/>
    <property type="match status" value="1"/>
</dbReference>
<keyword evidence="7 11" id="KW-1133">Transmembrane helix</keyword>
<sequence length="584" mass="67223">MIPRSTKNIKMVTPFIHIITPWIWICLISSTRVYGKLDNKNCSQLTSCNAEDGGCDSFDDSCTCRYSSYDVAIIKCNEWSPQSFTLRHEGSTTLYRGEYKMSLSGLNITIPINLVEWFVPKVIPTSRITDFNLTLKLEHLDLSNNNLSLLPEDFLFDLDILEFLDLSHNSISDVPQTFLHKNLKFQNAYGDSLKIMPGMFNDVTKTVDISFNNITTLDEKILLEFHHIRVAYEWIVRQVIIDRFGDMNGTSLKTFKNNLLCEYPKNCPAPCRCYVDDLERPPYVSIVCDKSSLTHFPEVHPYGSAVAIHLNLAHNNISTLPEQNDQIWPHITILDLSNNQLTSLNNINFLSNLTEIRLANNPWKCDCEMICCGFYCHVTVILFNKHKSEIFYYLFSKGICLKFVSEEDIDADKVYAFVSYSCEDEDWIVDFLVPGLETGIPSYKLCLHNRDWRAGQFITDQIVQSVESSRRTIIVLTDNYLKSNWSRLEFDIAYQQALKDQVRRVIAVVPNEVPDLSKIDKEFKSFITLTTYVEAKKPYFWRKLRASMPRTNNTRRTSNTRTAIYLNAAFTETADLIQAIANVS</sequence>
<keyword evidence="10" id="KW-0325">Glycoprotein</keyword>